<comment type="caution">
    <text evidence="9">The sequence shown here is derived from an EMBL/GenBank/DDBJ whole genome shotgun (WGS) entry which is preliminary data.</text>
</comment>
<dbReference type="SMART" id="SM00563">
    <property type="entry name" value="PlsC"/>
    <property type="match status" value="1"/>
</dbReference>
<keyword evidence="10" id="KW-1185">Reference proteome</keyword>
<sequence>MIALKWFATAFALGGILLSVEGFSTHIRLPLRSLNVQQIPKPSPIAGDAIVRDTRYSSESIGLLASTSATLFGRQSSTSTITKTKNMSKMAAFFTKMGMVSFIVSMCLALPVVLLPQALLHRLGLISRVKQQQLALSSGQFCARWLLRLIPFCNVTVKSIKFDSDDQRSVQNNTQEPQPSIWVCNHASALDVFILLAKDLELRGKGKRPLKIVYWKGLEENPITKLLFQQCGFIPVEMAANAAGEANDYDMKSFRNLLKMTKQAFEEGFDIGILPEGQLNPDPEKGLLPCFSGAFTLAKMSKRPIQMMALHGTHRLWHAREDIGMTVTGRDVAVQIYHHPVNVDGEASMGSGGRRYDSSEEFLATFQAVVGEFATTDKDLDDDELRAWLDGSKWKSLKEENSKGNNQRKGKKQLHHPKTRFDSRLSNEMTEIGKSHLLSWMNELI</sequence>
<keyword evidence="5 9" id="KW-0012">Acyltransferase</keyword>
<evidence type="ECO:0000256" key="4">
    <source>
        <dbReference type="ARBA" id="ARBA00023098"/>
    </source>
</evidence>
<evidence type="ECO:0000256" key="7">
    <source>
        <dbReference type="SAM" id="Phobius"/>
    </source>
</evidence>
<dbReference type="GO" id="GO:0006654">
    <property type="term" value="P:phosphatidic acid biosynthetic process"/>
    <property type="evidence" value="ECO:0007669"/>
    <property type="project" value="TreeGrafter"/>
</dbReference>
<reference evidence="9" key="1">
    <citation type="journal article" date="2021" name="Sci. Rep.">
        <title>Diploid genomic architecture of Nitzschia inconspicua, an elite biomass production diatom.</title>
        <authorList>
            <person name="Oliver A."/>
            <person name="Podell S."/>
            <person name="Pinowska A."/>
            <person name="Traller J.C."/>
            <person name="Smith S.R."/>
            <person name="McClure R."/>
            <person name="Beliaev A."/>
            <person name="Bohutskyi P."/>
            <person name="Hill E.A."/>
            <person name="Rabines A."/>
            <person name="Zheng H."/>
            <person name="Allen L.Z."/>
            <person name="Kuo A."/>
            <person name="Grigoriev I.V."/>
            <person name="Allen A.E."/>
            <person name="Hazlebeck D."/>
            <person name="Allen E.E."/>
        </authorList>
    </citation>
    <scope>NUCLEOTIDE SEQUENCE</scope>
    <source>
        <strain evidence="9">Hildebrandi</strain>
    </source>
</reference>
<proteinExistence type="predicted"/>
<evidence type="ECO:0000256" key="1">
    <source>
        <dbReference type="ARBA" id="ARBA00005189"/>
    </source>
</evidence>
<keyword evidence="7" id="KW-0812">Transmembrane</keyword>
<dbReference type="GO" id="GO:0003841">
    <property type="term" value="F:1-acylglycerol-3-phosphate O-acyltransferase activity"/>
    <property type="evidence" value="ECO:0007669"/>
    <property type="project" value="TreeGrafter"/>
</dbReference>
<feature type="region of interest" description="Disordered" evidence="6">
    <location>
        <begin position="398"/>
        <end position="418"/>
    </location>
</feature>
<dbReference type="InterPro" id="IPR002123">
    <property type="entry name" value="Plipid/glycerol_acylTrfase"/>
</dbReference>
<dbReference type="CDD" id="cd07989">
    <property type="entry name" value="LPLAT_AGPAT-like"/>
    <property type="match status" value="1"/>
</dbReference>
<name>A0A9K3L4G2_9STRA</name>
<keyword evidence="7" id="KW-1133">Transmembrane helix</keyword>
<evidence type="ECO:0000256" key="6">
    <source>
        <dbReference type="SAM" id="MobiDB-lite"/>
    </source>
</evidence>
<evidence type="ECO:0000256" key="3">
    <source>
        <dbReference type="ARBA" id="ARBA00022679"/>
    </source>
</evidence>
<accession>A0A9K3L4G2</accession>
<keyword evidence="4" id="KW-0443">Lipid metabolism</keyword>
<evidence type="ECO:0000256" key="2">
    <source>
        <dbReference type="ARBA" id="ARBA00022516"/>
    </source>
</evidence>
<dbReference type="Pfam" id="PF01553">
    <property type="entry name" value="Acyltransferase"/>
    <property type="match status" value="1"/>
</dbReference>
<evidence type="ECO:0000256" key="5">
    <source>
        <dbReference type="ARBA" id="ARBA00023315"/>
    </source>
</evidence>
<organism evidence="9 10">
    <name type="scientific">Nitzschia inconspicua</name>
    <dbReference type="NCBI Taxonomy" id="303405"/>
    <lineage>
        <taxon>Eukaryota</taxon>
        <taxon>Sar</taxon>
        <taxon>Stramenopiles</taxon>
        <taxon>Ochrophyta</taxon>
        <taxon>Bacillariophyta</taxon>
        <taxon>Bacillariophyceae</taxon>
        <taxon>Bacillariophycidae</taxon>
        <taxon>Bacillariales</taxon>
        <taxon>Bacillariaceae</taxon>
        <taxon>Nitzschia</taxon>
    </lineage>
</organism>
<dbReference type="OrthoDB" id="202234at2759"/>
<keyword evidence="2" id="KW-0444">Lipid biosynthesis</keyword>
<dbReference type="PANTHER" id="PTHR10434:SF64">
    <property type="entry name" value="1-ACYL-SN-GLYCEROL-3-PHOSPHATE ACYLTRANSFERASE-RELATED"/>
    <property type="match status" value="1"/>
</dbReference>
<evidence type="ECO:0000313" key="10">
    <source>
        <dbReference type="Proteomes" id="UP000693970"/>
    </source>
</evidence>
<dbReference type="PANTHER" id="PTHR10434">
    <property type="entry name" value="1-ACYL-SN-GLYCEROL-3-PHOSPHATE ACYLTRANSFERASE"/>
    <property type="match status" value="1"/>
</dbReference>
<protein>
    <submittedName>
        <fullName evidence="9">Acyltransferase</fullName>
    </submittedName>
</protein>
<evidence type="ECO:0000313" key="9">
    <source>
        <dbReference type="EMBL" id="KAG7355508.1"/>
    </source>
</evidence>
<dbReference type="EMBL" id="JAGRRH010000015">
    <property type="protein sequence ID" value="KAG7355508.1"/>
    <property type="molecule type" value="Genomic_DNA"/>
</dbReference>
<feature type="compositionally biased region" description="Basic residues" evidence="6">
    <location>
        <begin position="406"/>
        <end position="418"/>
    </location>
</feature>
<dbReference type="AlphaFoldDB" id="A0A9K3L4G2"/>
<feature type="transmembrane region" description="Helical" evidence="7">
    <location>
        <begin position="97"/>
        <end position="120"/>
    </location>
</feature>
<feature type="domain" description="Phospholipid/glycerol acyltransferase" evidence="8">
    <location>
        <begin position="180"/>
        <end position="313"/>
    </location>
</feature>
<reference evidence="9" key="2">
    <citation type="submission" date="2021-04" db="EMBL/GenBank/DDBJ databases">
        <authorList>
            <person name="Podell S."/>
        </authorList>
    </citation>
    <scope>NUCLEOTIDE SEQUENCE</scope>
    <source>
        <strain evidence="9">Hildebrandi</strain>
    </source>
</reference>
<evidence type="ECO:0000259" key="8">
    <source>
        <dbReference type="SMART" id="SM00563"/>
    </source>
</evidence>
<dbReference type="Proteomes" id="UP000693970">
    <property type="component" value="Unassembled WGS sequence"/>
</dbReference>
<keyword evidence="7" id="KW-0472">Membrane</keyword>
<gene>
    <name evidence="9" type="ORF">IV203_000194</name>
</gene>
<comment type="pathway">
    <text evidence="1">Lipid metabolism.</text>
</comment>
<keyword evidence="3" id="KW-0808">Transferase</keyword>